<dbReference type="InterPro" id="IPR052425">
    <property type="entry name" value="Uncharacterized_MFS-type"/>
</dbReference>
<comment type="subcellular location">
    <subcellularLocation>
        <location evidence="1">Cell membrane</location>
        <topology evidence="1">Multi-pass membrane protein</topology>
    </subcellularLocation>
</comment>
<keyword evidence="3 6" id="KW-0812">Transmembrane</keyword>
<feature type="transmembrane region" description="Helical" evidence="6">
    <location>
        <begin position="97"/>
        <end position="116"/>
    </location>
</feature>
<keyword evidence="4 6" id="KW-1133">Transmembrane helix</keyword>
<feature type="domain" description="Major facilitator superfamily (MFS) profile" evidence="7">
    <location>
        <begin position="177"/>
        <end position="410"/>
    </location>
</feature>
<evidence type="ECO:0000256" key="6">
    <source>
        <dbReference type="SAM" id="Phobius"/>
    </source>
</evidence>
<feature type="transmembrane region" description="Helical" evidence="6">
    <location>
        <begin position="54"/>
        <end position="76"/>
    </location>
</feature>
<gene>
    <name evidence="8" type="ORF">F1737_04470</name>
</gene>
<evidence type="ECO:0000256" key="4">
    <source>
        <dbReference type="ARBA" id="ARBA00022989"/>
    </source>
</evidence>
<dbReference type="InterPro" id="IPR036259">
    <property type="entry name" value="MFS_trans_sf"/>
</dbReference>
<dbReference type="PANTHER" id="PTHR42688:SF1">
    <property type="entry name" value="BLR5212 PROTEIN"/>
    <property type="match status" value="1"/>
</dbReference>
<dbReference type="EMBL" id="CP043875">
    <property type="protein sequence ID" value="WOF16009.1"/>
    <property type="molecule type" value="Genomic_DNA"/>
</dbReference>
<dbReference type="PROSITE" id="PS50850">
    <property type="entry name" value="MFS"/>
    <property type="match status" value="1"/>
</dbReference>
<feature type="transmembrane region" description="Helical" evidence="6">
    <location>
        <begin position="320"/>
        <end position="342"/>
    </location>
</feature>
<feature type="transmembrane region" description="Helical" evidence="6">
    <location>
        <begin position="383"/>
        <end position="404"/>
    </location>
</feature>
<feature type="transmembrane region" description="Helical" evidence="6">
    <location>
        <begin position="232"/>
        <end position="258"/>
    </location>
</feature>
<reference evidence="8 9" key="1">
    <citation type="submission" date="2019-09" db="EMBL/GenBank/DDBJ databases">
        <title>The complete genome of Methanoplanus sp. FWC-SCC4.</title>
        <authorList>
            <person name="Chen S.-C."/>
            <person name="Zhou Y.-Z."/>
            <person name="Lai M.-C."/>
        </authorList>
    </citation>
    <scope>NUCLEOTIDE SEQUENCE [LARGE SCALE GENOMIC DNA]</scope>
    <source>
        <strain evidence="8 9">FWC-SCC4</strain>
    </source>
</reference>
<dbReference type="InterPro" id="IPR020846">
    <property type="entry name" value="MFS_dom"/>
</dbReference>
<dbReference type="PANTHER" id="PTHR42688">
    <property type="entry name" value="CONSERVED PROTEIN"/>
    <property type="match status" value="1"/>
</dbReference>
<dbReference type="KEGG" id="mefw:F1737_04470"/>
<feature type="transmembrane region" description="Helical" evidence="6">
    <location>
        <begin position="270"/>
        <end position="287"/>
    </location>
</feature>
<feature type="transmembrane region" description="Helical" evidence="6">
    <location>
        <begin position="189"/>
        <end position="211"/>
    </location>
</feature>
<name>A0AA97FD33_9EURY</name>
<dbReference type="CDD" id="cd17370">
    <property type="entry name" value="MFS_MJ1317_like"/>
    <property type="match status" value="1"/>
</dbReference>
<evidence type="ECO:0000256" key="5">
    <source>
        <dbReference type="ARBA" id="ARBA00023136"/>
    </source>
</evidence>
<dbReference type="Gene3D" id="1.20.1250.20">
    <property type="entry name" value="MFS general substrate transporter like domains"/>
    <property type="match status" value="2"/>
</dbReference>
<evidence type="ECO:0000259" key="7">
    <source>
        <dbReference type="PROSITE" id="PS50850"/>
    </source>
</evidence>
<keyword evidence="9" id="KW-1185">Reference proteome</keyword>
<sequence>MIPDQVMSSGIDTSPECQDNKNHCDKNISALKLIFLLGIISLFGSFVSDATRSVMGPFLLTLGASGAIVGLVTGLGEFSAYGLRIISGYYLDQKRKFWQTFAIGYGLLFTIPLLFFTRTWELAAVFLISERVGKAIRAPSRDTILSYATDTTGRGWGFGIHKSLDQIGPVIGPVFMVFMLEMTGNYEAGFAYLTIPLVIMLLALLFVHRLAPRPEEYESIEKSHIQKDYYDFFIPYAVYLFLIMAGFASFPIISYHMALTGIVEYTRIPLYYSLAMIMTSIIALISGRVYDRKGVAIVGVFPVLNIIIAYNIFFGMESGFFTGMILWGIQIGMINTTLKATIADFSNISMRGTVYGILNAVFGTSWLLGSFAIGVLYDISVFHVMWFVVILQMLAVIVFIRMIYVLKKRS</sequence>
<feature type="transmembrane region" description="Helical" evidence="6">
    <location>
        <begin position="30"/>
        <end position="48"/>
    </location>
</feature>
<feature type="transmembrane region" description="Helical" evidence="6">
    <location>
        <begin position="354"/>
        <end position="377"/>
    </location>
</feature>
<evidence type="ECO:0000256" key="3">
    <source>
        <dbReference type="ARBA" id="ARBA00022692"/>
    </source>
</evidence>
<keyword evidence="5 6" id="KW-0472">Membrane</keyword>
<accession>A0AA97FD33</accession>
<dbReference type="AlphaFoldDB" id="A0AA97FD33"/>
<proteinExistence type="predicted"/>
<dbReference type="Proteomes" id="UP001301797">
    <property type="component" value="Chromosome"/>
</dbReference>
<protein>
    <submittedName>
        <fullName evidence="8">MFS transporter</fullName>
    </submittedName>
</protein>
<dbReference type="Pfam" id="PF07690">
    <property type="entry name" value="MFS_1"/>
    <property type="match status" value="1"/>
</dbReference>
<dbReference type="InterPro" id="IPR011701">
    <property type="entry name" value="MFS"/>
</dbReference>
<feature type="transmembrane region" description="Helical" evidence="6">
    <location>
        <begin position="294"/>
        <end position="314"/>
    </location>
</feature>
<keyword evidence="2" id="KW-1003">Cell membrane</keyword>
<dbReference type="GO" id="GO:0005886">
    <property type="term" value="C:plasma membrane"/>
    <property type="evidence" value="ECO:0007669"/>
    <property type="project" value="UniProtKB-SubCell"/>
</dbReference>
<organism evidence="8 9">
    <name type="scientific">Methanochimaera problematica</name>
    <dbReference type="NCBI Taxonomy" id="2609417"/>
    <lineage>
        <taxon>Archaea</taxon>
        <taxon>Methanobacteriati</taxon>
        <taxon>Methanobacteriota</taxon>
        <taxon>Stenosarchaea group</taxon>
        <taxon>Methanomicrobia</taxon>
        <taxon>Methanomicrobiales</taxon>
        <taxon>Methanomicrobiaceae</taxon>
        <taxon>Methanochimaera</taxon>
    </lineage>
</organism>
<evidence type="ECO:0000313" key="9">
    <source>
        <dbReference type="Proteomes" id="UP001301797"/>
    </source>
</evidence>
<evidence type="ECO:0000256" key="2">
    <source>
        <dbReference type="ARBA" id="ARBA00022475"/>
    </source>
</evidence>
<dbReference type="SUPFAM" id="SSF103473">
    <property type="entry name" value="MFS general substrate transporter"/>
    <property type="match status" value="1"/>
</dbReference>
<evidence type="ECO:0000256" key="1">
    <source>
        <dbReference type="ARBA" id="ARBA00004651"/>
    </source>
</evidence>
<evidence type="ECO:0000313" key="8">
    <source>
        <dbReference type="EMBL" id="WOF16009.1"/>
    </source>
</evidence>
<dbReference type="GO" id="GO:0022857">
    <property type="term" value="F:transmembrane transporter activity"/>
    <property type="evidence" value="ECO:0007669"/>
    <property type="project" value="InterPro"/>
</dbReference>